<protein>
    <recommendedName>
        <fullName evidence="1">CobN/magnesium chelatase domain-containing protein</fullName>
    </recommendedName>
</protein>
<evidence type="ECO:0000313" key="2">
    <source>
        <dbReference type="EMBL" id="ETR71428.1"/>
    </source>
</evidence>
<evidence type="ECO:0000313" key="3">
    <source>
        <dbReference type="Proteomes" id="UP000189670"/>
    </source>
</evidence>
<dbReference type="Proteomes" id="UP000189670">
    <property type="component" value="Unassembled WGS sequence"/>
</dbReference>
<name>A0A1V1P9F8_9BACT</name>
<evidence type="ECO:0000259" key="1">
    <source>
        <dbReference type="Pfam" id="PF02514"/>
    </source>
</evidence>
<dbReference type="PANTHER" id="PTHR44119">
    <property type="entry name" value="MAGNESIUM-CHELATASE SUBUNIT CHLH, CHLOROPLASTIC"/>
    <property type="match status" value="1"/>
</dbReference>
<dbReference type="Pfam" id="PF02514">
    <property type="entry name" value="CobN-Mg_chel"/>
    <property type="match status" value="1"/>
</dbReference>
<dbReference type="PANTHER" id="PTHR44119:SF4">
    <property type="entry name" value="AEROBIC COBALTOCHELATASE SUBUNIT COBN"/>
    <property type="match status" value="1"/>
</dbReference>
<feature type="domain" description="CobN/magnesium chelatase" evidence="1">
    <location>
        <begin position="5"/>
        <end position="595"/>
    </location>
</feature>
<sequence length="603" mass="68120">MGKTQTKKNSERRVAIIFHHYPPRNDRIACAAGLDSFESIKLLIDEMKQKGYEIEKTFENGDALAKEVLNRMTCDQRFLLPEQMAERTEAKAGEKDYKPWHDALPKGIKEKMTSDWGKIPGELFVHDKEMLFAGFLNGNVFISVQPPRGYLENIEKAYHDMYLSPPHHYLAQYRYIKNIFKADAVIHVGKHGSLEWLPGKALGLSESCHPDLSIMDLPNIYPYIINDPGEGTQAKRRSYCCIIDHLTPVFTNADLYEELSKLENLLKEYQDANNEDPGKIDVLKSMIWEAVTETDLDKDLELDEQTVMNQFEEFLEKLHSYLSELSDTMIGDGLHIMGQAPKNERMVEFLVQLTRVPNGNIPSLRESIVKAMGYDYDQLLAKRGQIVSENQKQTGGDVIKKAHQTALNIVSDLMKKDLQKISVSEIITSQLDQSSDDIKTVLRYITDILMPKINQTTQEISSSFDALSGEFVKPGPSGAPTRGQADILPTGRNFYSVDPNKIPSQGAWEVGVRLGDALIERYLSETGNYPESIGIIVYGTATMRSKGDDIAEILYLLGVKPVWHKSNGTVLGLEIIPADELKRPRLDVVPRISGFSEILFLYW</sequence>
<proteinExistence type="predicted"/>
<dbReference type="InterPro" id="IPR003672">
    <property type="entry name" value="CobN/Mg_chltase"/>
</dbReference>
<comment type="caution">
    <text evidence="2">The sequence shown here is derived from an EMBL/GenBank/DDBJ whole genome shotgun (WGS) entry which is preliminary data.</text>
</comment>
<reference evidence="3" key="1">
    <citation type="submission" date="2012-11" db="EMBL/GenBank/DDBJ databases">
        <authorList>
            <person name="Lucero-Rivera Y.E."/>
            <person name="Tovar-Ramirez D."/>
        </authorList>
    </citation>
    <scope>NUCLEOTIDE SEQUENCE [LARGE SCALE GENOMIC DNA]</scope>
    <source>
        <strain evidence="3">Araruama</strain>
    </source>
</reference>
<accession>A0A1V1P9F8</accession>
<gene>
    <name evidence="2" type="ORF">OMM_02491</name>
</gene>
<dbReference type="AlphaFoldDB" id="A0A1V1P9F8"/>
<dbReference type="EMBL" id="ATBP01000269">
    <property type="protein sequence ID" value="ETR71428.1"/>
    <property type="molecule type" value="Genomic_DNA"/>
</dbReference>
<dbReference type="CDD" id="cd10150">
    <property type="entry name" value="CobN_like"/>
    <property type="match status" value="1"/>
</dbReference>
<organism evidence="2 3">
    <name type="scientific">Candidatus Magnetoglobus multicellularis str. Araruama</name>
    <dbReference type="NCBI Taxonomy" id="890399"/>
    <lineage>
        <taxon>Bacteria</taxon>
        <taxon>Pseudomonadati</taxon>
        <taxon>Thermodesulfobacteriota</taxon>
        <taxon>Desulfobacteria</taxon>
        <taxon>Desulfobacterales</taxon>
        <taxon>Desulfobacteraceae</taxon>
        <taxon>Candidatus Magnetoglobus</taxon>
    </lineage>
</organism>